<dbReference type="KEGG" id="fjg:BB050_00558"/>
<dbReference type="Proteomes" id="UP000093276">
    <property type="component" value="Chromosome"/>
</dbReference>
<dbReference type="AlphaFoldDB" id="A0AAC9CX96"/>
<proteinExistence type="predicted"/>
<organism evidence="1 2">
    <name type="scientific">Flavobacterium anhuiense</name>
    <dbReference type="NCBI Taxonomy" id="459526"/>
    <lineage>
        <taxon>Bacteria</taxon>
        <taxon>Pseudomonadati</taxon>
        <taxon>Bacteroidota</taxon>
        <taxon>Flavobacteriia</taxon>
        <taxon>Flavobacteriales</taxon>
        <taxon>Flavobacteriaceae</taxon>
        <taxon>Flavobacterium</taxon>
    </lineage>
</organism>
<name>A0AAC9CX96_9FLAO</name>
<protein>
    <submittedName>
        <fullName evidence="1">Uncharacterized protein</fullName>
    </submittedName>
</protein>
<evidence type="ECO:0000313" key="2">
    <source>
        <dbReference type="Proteomes" id="UP000093276"/>
    </source>
</evidence>
<reference evidence="1 2" key="1">
    <citation type="submission" date="2016-08" db="EMBL/GenBank/DDBJ databases">
        <title>Complete genome sequence of Flavobacterium johnsoniae strain GSE09, a volatile-producing biocontrol agent isolated from cucumber (Cucumis sativus).</title>
        <authorList>
            <person name="Jeong J.-J."/>
            <person name="Oh J.Y."/>
            <person name="Jim Y.J."/>
            <person name="Sang M.K."/>
            <person name="Kim K.D."/>
        </authorList>
    </citation>
    <scope>NUCLEOTIDE SEQUENCE [LARGE SCALE GENOMIC DNA]</scope>
    <source>
        <strain evidence="1 2">GSE09</strain>
    </source>
</reference>
<accession>A0AAC9CX96</accession>
<sequence length="38" mass="4563">MITKKQEYIKLLRRLFLEGKISIEILELLLICEKESLN</sequence>
<dbReference type="EMBL" id="CP016907">
    <property type="protein sequence ID" value="AOC93712.1"/>
    <property type="molecule type" value="Genomic_DNA"/>
</dbReference>
<evidence type="ECO:0000313" key="1">
    <source>
        <dbReference type="EMBL" id="AOC93712.1"/>
    </source>
</evidence>
<gene>
    <name evidence="1" type="ORF">BB050_00558</name>
</gene>